<dbReference type="GO" id="GO:0009279">
    <property type="term" value="C:cell outer membrane"/>
    <property type="evidence" value="ECO:0007669"/>
    <property type="project" value="UniProtKB-SubCell"/>
</dbReference>
<dbReference type="SMART" id="SM00869">
    <property type="entry name" value="Autotransporter"/>
    <property type="match status" value="1"/>
</dbReference>
<dbReference type="EMBL" id="CP009498">
    <property type="protein sequence ID" value="AKL97560.1"/>
    <property type="molecule type" value="Genomic_DNA"/>
</dbReference>
<evidence type="ECO:0008006" key="10">
    <source>
        <dbReference type="Google" id="ProtNLM"/>
    </source>
</evidence>
<dbReference type="InterPro" id="IPR005546">
    <property type="entry name" value="Autotransporte_beta"/>
</dbReference>
<dbReference type="PANTHER" id="PTHR30329:SF21">
    <property type="entry name" value="LIPOPROTEIN YIAD-RELATED"/>
    <property type="match status" value="1"/>
</dbReference>
<proteinExistence type="predicted"/>
<feature type="chain" id="PRO_5005186143" description="OmpA-like domain-containing protein" evidence="5">
    <location>
        <begin position="33"/>
        <end position="556"/>
    </location>
</feature>
<dbReference type="Pfam" id="PF00691">
    <property type="entry name" value="OmpA"/>
    <property type="match status" value="1"/>
</dbReference>
<evidence type="ECO:0000313" key="8">
    <source>
        <dbReference type="EMBL" id="AKL97560.1"/>
    </source>
</evidence>
<keyword evidence="5" id="KW-0732">Signal</keyword>
<dbReference type="PANTHER" id="PTHR30329">
    <property type="entry name" value="STATOR ELEMENT OF FLAGELLAR MOTOR COMPLEX"/>
    <property type="match status" value="1"/>
</dbReference>
<evidence type="ECO:0000259" key="7">
    <source>
        <dbReference type="PROSITE" id="PS51208"/>
    </source>
</evidence>
<feature type="domain" description="OmpA-like" evidence="6">
    <location>
        <begin position="443"/>
        <end position="556"/>
    </location>
</feature>
<evidence type="ECO:0000256" key="5">
    <source>
        <dbReference type="SAM" id="SignalP"/>
    </source>
</evidence>
<feature type="signal peptide" evidence="5">
    <location>
        <begin position="1"/>
        <end position="32"/>
    </location>
</feature>
<comment type="subcellular location">
    <subcellularLocation>
        <location evidence="1">Cell outer membrane</location>
    </subcellularLocation>
</comment>
<dbReference type="SUPFAM" id="SSF103088">
    <property type="entry name" value="OmpA-like"/>
    <property type="match status" value="1"/>
</dbReference>
<dbReference type="PRINTS" id="PR01021">
    <property type="entry name" value="OMPADOMAIN"/>
</dbReference>
<dbReference type="Gene3D" id="2.40.128.130">
    <property type="entry name" value="Autotransporter beta-domain"/>
    <property type="match status" value="1"/>
</dbReference>
<dbReference type="NCBIfam" id="TIGR01414">
    <property type="entry name" value="autotrans_barl"/>
    <property type="match status" value="1"/>
</dbReference>
<feature type="domain" description="Autotransporter" evidence="7">
    <location>
        <begin position="64"/>
        <end position="317"/>
    </location>
</feature>
<evidence type="ECO:0000256" key="1">
    <source>
        <dbReference type="ARBA" id="ARBA00004442"/>
    </source>
</evidence>
<dbReference type="Proteomes" id="UP000035337">
    <property type="component" value="Chromosome"/>
</dbReference>
<keyword evidence="9" id="KW-1185">Reference proteome</keyword>
<dbReference type="RefSeq" id="WP_052569738.1">
    <property type="nucleotide sequence ID" value="NZ_CP009498.1"/>
</dbReference>
<accession>A0A0G3WI49</accession>
<dbReference type="AlphaFoldDB" id="A0A0G3WI49"/>
<dbReference type="CDD" id="cd07185">
    <property type="entry name" value="OmpA_C-like"/>
    <property type="match status" value="1"/>
</dbReference>
<dbReference type="KEGG" id="epo:Epro_0181"/>
<dbReference type="PROSITE" id="PS51123">
    <property type="entry name" value="OMPA_2"/>
    <property type="match status" value="1"/>
</dbReference>
<dbReference type="Gene3D" id="3.30.1330.60">
    <property type="entry name" value="OmpA-like domain"/>
    <property type="match status" value="1"/>
</dbReference>
<dbReference type="InterPro" id="IPR050330">
    <property type="entry name" value="Bact_OuterMem_StrucFunc"/>
</dbReference>
<dbReference type="InterPro" id="IPR006315">
    <property type="entry name" value="OM_autotransptr_brl_dom"/>
</dbReference>
<keyword evidence="3" id="KW-0998">Cell outer membrane</keyword>
<protein>
    <recommendedName>
        <fullName evidence="10">OmpA-like domain-containing protein</fullName>
    </recommendedName>
</protein>
<name>A0A0G3WI49_9BACT</name>
<dbReference type="InterPro" id="IPR036709">
    <property type="entry name" value="Autotransporte_beta_dom_sf"/>
</dbReference>
<dbReference type="InterPro" id="IPR006664">
    <property type="entry name" value="OMP_bac"/>
</dbReference>
<dbReference type="InterPro" id="IPR036737">
    <property type="entry name" value="OmpA-like_sf"/>
</dbReference>
<dbReference type="SUPFAM" id="SSF103515">
    <property type="entry name" value="Autotransporter"/>
    <property type="match status" value="1"/>
</dbReference>
<evidence type="ECO:0000256" key="2">
    <source>
        <dbReference type="ARBA" id="ARBA00023136"/>
    </source>
</evidence>
<evidence type="ECO:0000313" key="9">
    <source>
        <dbReference type="Proteomes" id="UP000035337"/>
    </source>
</evidence>
<dbReference type="InterPro" id="IPR006665">
    <property type="entry name" value="OmpA-like"/>
</dbReference>
<reference evidence="8 9" key="1">
    <citation type="submission" date="2014-09" db="EMBL/GenBank/DDBJ databases">
        <title>Complete genome sequence of Endomicrobium proavitum.</title>
        <authorList>
            <person name="Zheng H."/>
        </authorList>
    </citation>
    <scope>NUCLEOTIDE SEQUENCE [LARGE SCALE GENOMIC DNA]</scope>
    <source>
        <strain evidence="8 9">Rsa215</strain>
    </source>
</reference>
<evidence type="ECO:0000259" key="6">
    <source>
        <dbReference type="PROSITE" id="PS51123"/>
    </source>
</evidence>
<keyword evidence="2 4" id="KW-0472">Membrane</keyword>
<organism evidence="8 9">
    <name type="scientific">Endomicrobium proavitum</name>
    <dbReference type="NCBI Taxonomy" id="1408281"/>
    <lineage>
        <taxon>Bacteria</taxon>
        <taxon>Pseudomonadati</taxon>
        <taxon>Elusimicrobiota</taxon>
        <taxon>Endomicrobiia</taxon>
        <taxon>Endomicrobiales</taxon>
        <taxon>Endomicrobiaceae</taxon>
        <taxon>Endomicrobium</taxon>
    </lineage>
</organism>
<sequence length="556" mass="59320">MKNKHTLKLRLNIYFAAAICLSLFLFVSSAFAVEELVSLAALNNAVLKAGSNSLNKRLGDLRRTPESAAGVWFRGYYNETSRYGAIDLDANISGAEAGVDALLSSDASHRFYIGVLGGYMGADNYQDINKIQSRAPFAGLYGTWFNDAGWFVDATARYFFYETKDILAEEKTNWGMWAVSAEAGKEFKMPINARSFFKLEPKVKFIYGQISAETLNAIDYVASNVFFIRPALYAGYAATVRNGAIVEPYIEFGFNGDLSSDLKVNSVAYNVKGGSFDIGGGVNFIVTDIISLYTYAGYEKGDKIANLATNVGVRLAIAGVKHKEKTNADTAADAAVAQSSAAASDYYVTASGSSLASASNDNASAMSAKNSNSGEVVANASNANTAEKTAATSNAAATSANGKTSDAAAAAANNNVAGNINGAAGNSADSNVIPPAYSGSGSSQSNGVNASKKVHFEFGKYEITPSYAKYLQSLAPSLKNNQQIEIDGHTDRTGPAEYNQILSEHRAKAVYDELVNLGIAKEKMIYKGYGFTRPLNNAHTREADAENRRVEIIIVK</sequence>
<dbReference type="PROSITE" id="PS51208">
    <property type="entry name" value="AUTOTRANSPORTER"/>
    <property type="match status" value="1"/>
</dbReference>
<gene>
    <name evidence="8" type="ORF">Epro_0181</name>
</gene>
<dbReference type="STRING" id="1408281.Epro_0181"/>
<evidence type="ECO:0000256" key="3">
    <source>
        <dbReference type="ARBA" id="ARBA00023237"/>
    </source>
</evidence>
<evidence type="ECO:0000256" key="4">
    <source>
        <dbReference type="PROSITE-ProRule" id="PRU00473"/>
    </source>
</evidence>
<dbReference type="OrthoDB" id="9805566at2"/>